<sequence>MNYYTYWSISDLPSNTRSFDVFFWVAIVSLILWILIKKFKRKNNDYEKLMLLWSVGAVFSLLVIMFFYLKLYTTDTREARYDVLYDKNTSLYGSGFMPFVRVYF</sequence>
<comment type="caution">
    <text evidence="2">The sequence shown here is derived from an EMBL/GenBank/DDBJ whole genome shotgun (WGS) entry which is preliminary data.</text>
</comment>
<reference evidence="2" key="1">
    <citation type="submission" date="2021-11" db="EMBL/GenBank/DDBJ databases">
        <title>Description of novel Flavobacterium species.</title>
        <authorList>
            <person name="Saticioglu I.B."/>
            <person name="Ay H."/>
            <person name="Altun S."/>
            <person name="Duman M."/>
        </authorList>
    </citation>
    <scope>NUCLEOTIDE SEQUENCE</scope>
    <source>
        <strain evidence="2">F-126</strain>
    </source>
</reference>
<keyword evidence="1" id="KW-0812">Transmembrane</keyword>
<name>A0ABS8M014_9FLAO</name>
<evidence type="ECO:0000313" key="2">
    <source>
        <dbReference type="EMBL" id="MCC9017989.1"/>
    </source>
</evidence>
<gene>
    <name evidence="2" type="ORF">LNQ34_09410</name>
</gene>
<proteinExistence type="predicted"/>
<feature type="transmembrane region" description="Helical" evidence="1">
    <location>
        <begin position="21"/>
        <end position="37"/>
    </location>
</feature>
<feature type="transmembrane region" description="Helical" evidence="1">
    <location>
        <begin position="49"/>
        <end position="69"/>
    </location>
</feature>
<evidence type="ECO:0000256" key="1">
    <source>
        <dbReference type="SAM" id="Phobius"/>
    </source>
</evidence>
<dbReference type="EMBL" id="JAJJMN010000001">
    <property type="protein sequence ID" value="MCC9017989.1"/>
    <property type="molecule type" value="Genomic_DNA"/>
</dbReference>
<keyword evidence="1" id="KW-1133">Transmembrane helix</keyword>
<dbReference type="Proteomes" id="UP001430700">
    <property type="component" value="Unassembled WGS sequence"/>
</dbReference>
<accession>A0ABS8M014</accession>
<protein>
    <submittedName>
        <fullName evidence="2">Uncharacterized protein</fullName>
    </submittedName>
</protein>
<keyword evidence="1" id="KW-0472">Membrane</keyword>
<dbReference type="RefSeq" id="WP_229999399.1">
    <property type="nucleotide sequence ID" value="NZ_JAJJMN010000001.1"/>
</dbReference>
<evidence type="ECO:0000313" key="3">
    <source>
        <dbReference type="Proteomes" id="UP001430700"/>
    </source>
</evidence>
<organism evidence="2 3">
    <name type="scientific">Flavobacterium lipolyticum</name>
    <dbReference type="NCBI Taxonomy" id="2893754"/>
    <lineage>
        <taxon>Bacteria</taxon>
        <taxon>Pseudomonadati</taxon>
        <taxon>Bacteroidota</taxon>
        <taxon>Flavobacteriia</taxon>
        <taxon>Flavobacteriales</taxon>
        <taxon>Flavobacteriaceae</taxon>
        <taxon>Flavobacterium</taxon>
    </lineage>
</organism>
<keyword evidence="3" id="KW-1185">Reference proteome</keyword>